<keyword evidence="2" id="KW-0812">Transmembrane</keyword>
<protein>
    <submittedName>
        <fullName evidence="3">Double zinc ribbon</fullName>
    </submittedName>
</protein>
<keyword evidence="2" id="KW-0472">Membrane</keyword>
<proteinExistence type="predicted"/>
<dbReference type="AlphaFoldDB" id="A0A1J5R9W3"/>
<feature type="region of interest" description="Disordered" evidence="1">
    <location>
        <begin position="158"/>
        <end position="178"/>
    </location>
</feature>
<evidence type="ECO:0000313" key="3">
    <source>
        <dbReference type="EMBL" id="OIQ84949.1"/>
    </source>
</evidence>
<feature type="compositionally biased region" description="Polar residues" evidence="1">
    <location>
        <begin position="1"/>
        <end position="11"/>
    </location>
</feature>
<organism evidence="3">
    <name type="scientific">mine drainage metagenome</name>
    <dbReference type="NCBI Taxonomy" id="410659"/>
    <lineage>
        <taxon>unclassified sequences</taxon>
        <taxon>metagenomes</taxon>
        <taxon>ecological metagenomes</taxon>
    </lineage>
</organism>
<evidence type="ECO:0000256" key="2">
    <source>
        <dbReference type="SAM" id="Phobius"/>
    </source>
</evidence>
<reference evidence="3" key="1">
    <citation type="submission" date="2016-10" db="EMBL/GenBank/DDBJ databases">
        <title>Sequence of Gallionella enrichment culture.</title>
        <authorList>
            <person name="Poehlein A."/>
            <person name="Muehling M."/>
            <person name="Daniel R."/>
        </authorList>
    </citation>
    <scope>NUCLEOTIDE SEQUENCE</scope>
</reference>
<feature type="region of interest" description="Disordered" evidence="1">
    <location>
        <begin position="1"/>
        <end position="28"/>
    </location>
</feature>
<accession>A0A1J5R9W3</accession>
<evidence type="ECO:0000256" key="1">
    <source>
        <dbReference type="SAM" id="MobiDB-lite"/>
    </source>
</evidence>
<comment type="caution">
    <text evidence="3">The sequence shown here is derived from an EMBL/GenBank/DDBJ whole genome shotgun (WGS) entry which is preliminary data.</text>
</comment>
<name>A0A1J5R9W3_9ZZZZ</name>
<feature type="compositionally biased region" description="Pro residues" evidence="1">
    <location>
        <begin position="158"/>
        <end position="173"/>
    </location>
</feature>
<feature type="transmembrane region" description="Helical" evidence="2">
    <location>
        <begin position="188"/>
        <end position="206"/>
    </location>
</feature>
<dbReference type="EMBL" id="MLJW01000579">
    <property type="protein sequence ID" value="OIQ84949.1"/>
    <property type="molecule type" value="Genomic_DNA"/>
</dbReference>
<keyword evidence="2" id="KW-1133">Transmembrane helix</keyword>
<gene>
    <name evidence="3" type="ORF">GALL_332330</name>
</gene>
<sequence>MPLTAPTQDAPTQDVAPPHGTASPQATPVTPQLGVIRESVLPHGSAAQPGSVLPAAAVPDAPAEVTIVCPECGAPSTVSLARRDAGDFCPICDYPMFWARPQDRKGAAQDGVDDARWRSPGASGASLIATVPCPACRELNVPSAVVCVRCGADMNPPPPPEPEPVPLPEPAPVPQEIREPEPAEPFPWWWFATVLALVGVAWYVSIRY</sequence>